<keyword evidence="1" id="KW-0863">Zinc-finger</keyword>
<evidence type="ECO:0000256" key="1">
    <source>
        <dbReference type="PROSITE-ProRule" id="PRU00175"/>
    </source>
</evidence>
<feature type="region of interest" description="Disordered" evidence="2">
    <location>
        <begin position="105"/>
        <end position="127"/>
    </location>
</feature>
<feature type="compositionally biased region" description="Basic residues" evidence="2">
    <location>
        <begin position="263"/>
        <end position="273"/>
    </location>
</feature>
<dbReference type="AlphaFoldDB" id="A0A2J6PLC5"/>
<feature type="region of interest" description="Disordered" evidence="2">
    <location>
        <begin position="200"/>
        <end position="292"/>
    </location>
</feature>
<feature type="domain" description="RING-type" evidence="3">
    <location>
        <begin position="36"/>
        <end position="88"/>
    </location>
</feature>
<feature type="compositionally biased region" description="Polar residues" evidence="2">
    <location>
        <begin position="230"/>
        <end position="254"/>
    </location>
</feature>
<dbReference type="PROSITE" id="PS50089">
    <property type="entry name" value="ZF_RING_2"/>
    <property type="match status" value="1"/>
</dbReference>
<dbReference type="InterPro" id="IPR013083">
    <property type="entry name" value="Znf_RING/FYVE/PHD"/>
</dbReference>
<keyword evidence="1" id="KW-0479">Metal-binding</keyword>
<keyword evidence="1" id="KW-0862">Zinc</keyword>
<reference evidence="4 5" key="1">
    <citation type="submission" date="2016-05" db="EMBL/GenBank/DDBJ databases">
        <title>A degradative enzymes factory behind the ericoid mycorrhizal symbiosis.</title>
        <authorList>
            <consortium name="DOE Joint Genome Institute"/>
            <person name="Martino E."/>
            <person name="Morin E."/>
            <person name="Grelet G."/>
            <person name="Kuo A."/>
            <person name="Kohler A."/>
            <person name="Daghino S."/>
            <person name="Barry K."/>
            <person name="Choi C."/>
            <person name="Cichocki N."/>
            <person name="Clum A."/>
            <person name="Copeland A."/>
            <person name="Hainaut M."/>
            <person name="Haridas S."/>
            <person name="Labutti K."/>
            <person name="Lindquist E."/>
            <person name="Lipzen A."/>
            <person name="Khouja H.-R."/>
            <person name="Murat C."/>
            <person name="Ohm R."/>
            <person name="Olson A."/>
            <person name="Spatafora J."/>
            <person name="Veneault-Fourrey C."/>
            <person name="Henrissat B."/>
            <person name="Grigoriev I."/>
            <person name="Martin F."/>
            <person name="Perotto S."/>
        </authorList>
    </citation>
    <scope>NUCLEOTIDE SEQUENCE [LARGE SCALE GENOMIC DNA]</scope>
    <source>
        <strain evidence="4 5">UAMH 7357</strain>
    </source>
</reference>
<protein>
    <recommendedName>
        <fullName evidence="3">RING-type domain-containing protein</fullName>
    </recommendedName>
</protein>
<proteinExistence type="predicted"/>
<evidence type="ECO:0000259" key="3">
    <source>
        <dbReference type="PROSITE" id="PS50089"/>
    </source>
</evidence>
<name>A0A2J6PLC5_9HELO</name>
<accession>A0A2J6PLC5</accession>
<dbReference type="Gene3D" id="3.30.40.10">
    <property type="entry name" value="Zinc/RING finger domain, C3HC4 (zinc finger)"/>
    <property type="match status" value="1"/>
</dbReference>
<keyword evidence="5" id="KW-1185">Reference proteome</keyword>
<sequence>MEVGKQPFIIGDIGNPYMELFSDASVTSLSNPIDNCALCQYPLNDVRECGNSHSLPCGHMFHLHCLQELFDRRAVAEEKEVHKCPLCKVWFQDYFYDRFRSHKQDFDSNASSSELSDSDAGAPMGDAPPPWIFRPEALFSIPEFLHCKTCTRSNGRMRDTVQDSIVDGIKALDAEPTEFTLSDSSRRPGTRALLNHFKPVEASSDSEIEESHVPDQQEPEVLETSPGLPSLSSTATESGSPLRSVNSNINNSTPAAPIAVSVRTRRRKRKPRKAKNEGDEFSTQSRKHRSNR</sequence>
<dbReference type="OrthoDB" id="8062037at2759"/>
<dbReference type="SUPFAM" id="SSF57850">
    <property type="entry name" value="RING/U-box"/>
    <property type="match status" value="1"/>
</dbReference>
<organism evidence="4 5">
    <name type="scientific">Hyaloscypha hepaticicola</name>
    <dbReference type="NCBI Taxonomy" id="2082293"/>
    <lineage>
        <taxon>Eukaryota</taxon>
        <taxon>Fungi</taxon>
        <taxon>Dikarya</taxon>
        <taxon>Ascomycota</taxon>
        <taxon>Pezizomycotina</taxon>
        <taxon>Leotiomycetes</taxon>
        <taxon>Helotiales</taxon>
        <taxon>Hyaloscyphaceae</taxon>
        <taxon>Hyaloscypha</taxon>
    </lineage>
</organism>
<evidence type="ECO:0000313" key="5">
    <source>
        <dbReference type="Proteomes" id="UP000235672"/>
    </source>
</evidence>
<dbReference type="CDD" id="cd16448">
    <property type="entry name" value="RING-H2"/>
    <property type="match status" value="1"/>
</dbReference>
<evidence type="ECO:0000256" key="2">
    <source>
        <dbReference type="SAM" id="MobiDB-lite"/>
    </source>
</evidence>
<feature type="compositionally biased region" description="Low complexity" evidence="2">
    <location>
        <begin position="107"/>
        <end position="125"/>
    </location>
</feature>
<dbReference type="GO" id="GO:0008270">
    <property type="term" value="F:zinc ion binding"/>
    <property type="evidence" value="ECO:0007669"/>
    <property type="project" value="UniProtKB-KW"/>
</dbReference>
<dbReference type="EMBL" id="KZ613520">
    <property type="protein sequence ID" value="PMD14666.1"/>
    <property type="molecule type" value="Genomic_DNA"/>
</dbReference>
<dbReference type="InterPro" id="IPR001841">
    <property type="entry name" value="Znf_RING"/>
</dbReference>
<evidence type="ECO:0000313" key="4">
    <source>
        <dbReference type="EMBL" id="PMD14666.1"/>
    </source>
</evidence>
<dbReference type="SMART" id="SM00184">
    <property type="entry name" value="RING"/>
    <property type="match status" value="1"/>
</dbReference>
<dbReference type="Proteomes" id="UP000235672">
    <property type="component" value="Unassembled WGS sequence"/>
</dbReference>
<gene>
    <name evidence="4" type="ORF">NA56DRAFT_369265</name>
</gene>
<dbReference type="Pfam" id="PF13639">
    <property type="entry name" value="zf-RING_2"/>
    <property type="match status" value="1"/>
</dbReference>